<dbReference type="PANTHER" id="PTHR24326">
    <property type="entry name" value="HOMEOBOX-LEUCINE ZIPPER PROTEIN"/>
    <property type="match status" value="1"/>
</dbReference>
<evidence type="ECO:0000256" key="4">
    <source>
        <dbReference type="ARBA" id="ARBA00023155"/>
    </source>
</evidence>
<evidence type="ECO:0000256" key="3">
    <source>
        <dbReference type="ARBA" id="ARBA00023125"/>
    </source>
</evidence>
<accession>A0A8J5LK17</accession>
<evidence type="ECO:0000256" key="11">
    <source>
        <dbReference type="SAM" id="MobiDB-lite"/>
    </source>
</evidence>
<dbReference type="CDD" id="cd00086">
    <property type="entry name" value="homeodomain"/>
    <property type="match status" value="1"/>
</dbReference>
<dbReference type="AlphaFoldDB" id="A0A8J5LK17"/>
<dbReference type="GO" id="GO:0043565">
    <property type="term" value="F:sequence-specific DNA binding"/>
    <property type="evidence" value="ECO:0007669"/>
    <property type="project" value="TreeGrafter"/>
</dbReference>
<evidence type="ECO:0000256" key="8">
    <source>
        <dbReference type="PROSITE-ProRule" id="PRU00108"/>
    </source>
</evidence>
<reference evidence="13 14" key="1">
    <citation type="submission" date="2020-08" db="EMBL/GenBank/DDBJ databases">
        <title>Plant Genome Project.</title>
        <authorList>
            <person name="Zhang R.-G."/>
        </authorList>
    </citation>
    <scope>NUCLEOTIDE SEQUENCE [LARGE SCALE GENOMIC DNA]</scope>
    <source>
        <tissue evidence="13">Rhizome</tissue>
    </source>
</reference>
<dbReference type="InterPro" id="IPR001356">
    <property type="entry name" value="HD"/>
</dbReference>
<protein>
    <recommendedName>
        <fullName evidence="10">Homeobox-leucine zipper protein</fullName>
    </recommendedName>
    <alternativeName>
        <fullName evidence="10">HD-ZIP protein</fullName>
    </alternativeName>
    <alternativeName>
        <fullName evidence="10">Homeodomain transcription factor</fullName>
    </alternativeName>
</protein>
<dbReference type="Gene3D" id="1.10.10.60">
    <property type="entry name" value="Homeodomain-like"/>
    <property type="match status" value="1"/>
</dbReference>
<dbReference type="PANTHER" id="PTHR24326:SF527">
    <property type="entry name" value="HOMEOBOX-LEUCINE ZIPPER PROTEIN ATHB-40"/>
    <property type="match status" value="1"/>
</dbReference>
<evidence type="ECO:0000256" key="7">
    <source>
        <dbReference type="ARBA" id="ARBA00025748"/>
    </source>
</evidence>
<feature type="domain" description="Homeobox" evidence="12">
    <location>
        <begin position="87"/>
        <end position="147"/>
    </location>
</feature>
<dbReference type="InterPro" id="IPR017970">
    <property type="entry name" value="Homeobox_CS"/>
</dbReference>
<comment type="function">
    <text evidence="10">Transcription factor.</text>
</comment>
<gene>
    <name evidence="13" type="ORF">ZIOFF_019996</name>
</gene>
<keyword evidence="6 8" id="KW-0539">Nucleus</keyword>
<evidence type="ECO:0000256" key="5">
    <source>
        <dbReference type="ARBA" id="ARBA00023163"/>
    </source>
</evidence>
<sequence length="258" mass="29227">MWSEDRNYLREASQGLGVQLPPINKPVEFDTVAFSKLQKKMSEASMTTVEEQVLFSSSVGYQLPLRATVSERTRFRRRRRKANEGDGDGSGNKRRLSEEQVEFLERSFAEERRLETGRKDRLAAKVGLDSKQVAVWFQNRRARHKSKQMVEDYAKLKAAHDAAVVEKYHLENEVLKLKQRLAEAEEQIRKHSPGVNAAPDDAGVGDGSPSSCFSSVLPFAGEFGVEGGAELTYMHDFDFNSYMTVMEWAVCNDHSMEL</sequence>
<dbReference type="SUPFAM" id="SSF46689">
    <property type="entry name" value="Homeodomain-like"/>
    <property type="match status" value="1"/>
</dbReference>
<comment type="caution">
    <text evidence="13">The sequence shown here is derived from an EMBL/GenBank/DDBJ whole genome shotgun (WGS) entry which is preliminary data.</text>
</comment>
<comment type="similarity">
    <text evidence="7 10">Belongs to the HD-ZIP homeobox family. Class I subfamily.</text>
</comment>
<keyword evidence="3 8" id="KW-0238">DNA-binding</keyword>
<dbReference type="PROSITE" id="PS00027">
    <property type="entry name" value="HOMEOBOX_1"/>
    <property type="match status" value="1"/>
</dbReference>
<name>A0A8J5LK17_ZINOF</name>
<dbReference type="GO" id="GO:0000981">
    <property type="term" value="F:DNA-binding transcription factor activity, RNA polymerase II-specific"/>
    <property type="evidence" value="ECO:0007669"/>
    <property type="project" value="UniProtKB-UniRule"/>
</dbReference>
<proteinExistence type="inferred from homology"/>
<dbReference type="GO" id="GO:0005634">
    <property type="term" value="C:nucleus"/>
    <property type="evidence" value="ECO:0007669"/>
    <property type="project" value="UniProtKB-SubCell"/>
</dbReference>
<keyword evidence="4 8" id="KW-0371">Homeobox</keyword>
<comment type="subcellular location">
    <subcellularLocation>
        <location evidence="1 8 9">Nucleus</location>
    </subcellularLocation>
</comment>
<dbReference type="InterPro" id="IPR000047">
    <property type="entry name" value="HTH_motif"/>
</dbReference>
<dbReference type="EMBL" id="JACMSC010000005">
    <property type="protein sequence ID" value="KAG6522841.1"/>
    <property type="molecule type" value="Genomic_DNA"/>
</dbReference>
<dbReference type="GO" id="GO:0045893">
    <property type="term" value="P:positive regulation of DNA-templated transcription"/>
    <property type="evidence" value="ECO:0007669"/>
    <property type="project" value="TreeGrafter"/>
</dbReference>
<evidence type="ECO:0000256" key="9">
    <source>
        <dbReference type="RuleBase" id="RU000682"/>
    </source>
</evidence>
<evidence type="ECO:0000256" key="10">
    <source>
        <dbReference type="RuleBase" id="RU369038"/>
    </source>
</evidence>
<dbReference type="PROSITE" id="PS50071">
    <property type="entry name" value="HOMEOBOX_2"/>
    <property type="match status" value="1"/>
</dbReference>
<feature type="DNA-binding region" description="Homeobox" evidence="8">
    <location>
        <begin position="89"/>
        <end position="148"/>
    </location>
</feature>
<evidence type="ECO:0000256" key="2">
    <source>
        <dbReference type="ARBA" id="ARBA00023015"/>
    </source>
</evidence>
<dbReference type="Proteomes" id="UP000734854">
    <property type="component" value="Unassembled WGS sequence"/>
</dbReference>
<dbReference type="InterPro" id="IPR009057">
    <property type="entry name" value="Homeodomain-like_sf"/>
</dbReference>
<dbReference type="SMART" id="SM00389">
    <property type="entry name" value="HOX"/>
    <property type="match status" value="1"/>
</dbReference>
<dbReference type="InterPro" id="IPR045224">
    <property type="entry name" value="HDZip_class_I_plant"/>
</dbReference>
<dbReference type="PRINTS" id="PR00031">
    <property type="entry name" value="HTHREPRESSR"/>
</dbReference>
<evidence type="ECO:0000313" key="13">
    <source>
        <dbReference type="EMBL" id="KAG6522841.1"/>
    </source>
</evidence>
<keyword evidence="2 10" id="KW-0805">Transcription regulation</keyword>
<keyword evidence="5 10" id="KW-0804">Transcription</keyword>
<organism evidence="13 14">
    <name type="scientific">Zingiber officinale</name>
    <name type="common">Ginger</name>
    <name type="synonym">Amomum zingiber</name>
    <dbReference type="NCBI Taxonomy" id="94328"/>
    <lineage>
        <taxon>Eukaryota</taxon>
        <taxon>Viridiplantae</taxon>
        <taxon>Streptophyta</taxon>
        <taxon>Embryophyta</taxon>
        <taxon>Tracheophyta</taxon>
        <taxon>Spermatophyta</taxon>
        <taxon>Magnoliopsida</taxon>
        <taxon>Liliopsida</taxon>
        <taxon>Zingiberales</taxon>
        <taxon>Zingiberaceae</taxon>
        <taxon>Zingiber</taxon>
    </lineage>
</organism>
<evidence type="ECO:0000259" key="12">
    <source>
        <dbReference type="PROSITE" id="PS50071"/>
    </source>
</evidence>
<evidence type="ECO:0000256" key="1">
    <source>
        <dbReference type="ARBA" id="ARBA00004123"/>
    </source>
</evidence>
<evidence type="ECO:0000256" key="6">
    <source>
        <dbReference type="ARBA" id="ARBA00023242"/>
    </source>
</evidence>
<keyword evidence="14" id="KW-1185">Reference proteome</keyword>
<dbReference type="Pfam" id="PF00046">
    <property type="entry name" value="Homeodomain"/>
    <property type="match status" value="1"/>
</dbReference>
<evidence type="ECO:0000313" key="14">
    <source>
        <dbReference type="Proteomes" id="UP000734854"/>
    </source>
</evidence>
<feature type="region of interest" description="Disordered" evidence="11">
    <location>
        <begin position="74"/>
        <end position="97"/>
    </location>
</feature>